<accession>L1MDR1</accession>
<dbReference type="PATRIC" id="fig|1035195.3.peg.1643"/>
<protein>
    <submittedName>
        <fullName evidence="1">Uncharacterized protein</fullName>
    </submittedName>
</protein>
<gene>
    <name evidence="1" type="ORF">HMPREF9997_01818</name>
</gene>
<dbReference type="HOGENOM" id="CLU_1479699_0_0_11"/>
<dbReference type="STRING" id="1035195.HMPREF9997_01818"/>
<proteinExistence type="predicted"/>
<dbReference type="EMBL" id="AMEM01000024">
    <property type="protein sequence ID" value="EKX89347.1"/>
    <property type="molecule type" value="Genomic_DNA"/>
</dbReference>
<dbReference type="AlphaFoldDB" id="L1MDR1"/>
<dbReference type="RefSeq" id="WP_006064043.1">
    <property type="nucleotide sequence ID" value="NZ_KB290831.1"/>
</dbReference>
<reference evidence="1 2" key="1">
    <citation type="submission" date="2012-05" db="EMBL/GenBank/DDBJ databases">
        <authorList>
            <person name="Weinstock G."/>
            <person name="Sodergren E."/>
            <person name="Lobos E.A."/>
            <person name="Fulton L."/>
            <person name="Fulton R."/>
            <person name="Courtney L."/>
            <person name="Fronick C."/>
            <person name="O'Laughlin M."/>
            <person name="Godfrey J."/>
            <person name="Wilson R.M."/>
            <person name="Miner T."/>
            <person name="Farmer C."/>
            <person name="Delehaunty K."/>
            <person name="Cordes M."/>
            <person name="Minx P."/>
            <person name="Tomlinson C."/>
            <person name="Chen J."/>
            <person name="Wollam A."/>
            <person name="Pepin K.H."/>
            <person name="Bhonagiri V."/>
            <person name="Zhang X."/>
            <person name="Suruliraj S."/>
            <person name="Warren W."/>
            <person name="Mitreva M."/>
            <person name="Mardis E.R."/>
            <person name="Wilson R.K."/>
        </authorList>
    </citation>
    <scope>NUCLEOTIDE SEQUENCE [LARGE SCALE GENOMIC DNA]</scope>
    <source>
        <strain evidence="1 2">F0235</strain>
    </source>
</reference>
<evidence type="ECO:0000313" key="1">
    <source>
        <dbReference type="EMBL" id="EKX89347.1"/>
    </source>
</evidence>
<keyword evidence="2" id="KW-1185">Reference proteome</keyword>
<comment type="caution">
    <text evidence="1">The sequence shown here is derived from an EMBL/GenBank/DDBJ whole genome shotgun (WGS) entry which is preliminary data.</text>
</comment>
<evidence type="ECO:0000313" key="2">
    <source>
        <dbReference type="Proteomes" id="UP000010445"/>
    </source>
</evidence>
<dbReference type="eggNOG" id="ENOG5031N5I">
    <property type="taxonomic scope" value="Bacteria"/>
</dbReference>
<sequence>MDSQQLVWRGNTLLDAATAAAGAQGCGGDSGVGDSGLGGVRADGVGAVDVGVQLAHVLSDVIYIGDEESLLIERLTRTVRFRCRGTTSGGEVFTFTQPGFTVSTLVGDCAGRSYELRRVSPWRKGRVIMRGDVEVGVVEAGARELHVSLVQLPEGDRLPLIDVVFLTWCCVLVDMPQREMRG</sequence>
<name>L1MDR1_9CORY</name>
<organism evidence="1 2">
    <name type="scientific">Corynebacterium durum F0235</name>
    <dbReference type="NCBI Taxonomy" id="1035195"/>
    <lineage>
        <taxon>Bacteria</taxon>
        <taxon>Bacillati</taxon>
        <taxon>Actinomycetota</taxon>
        <taxon>Actinomycetes</taxon>
        <taxon>Mycobacteriales</taxon>
        <taxon>Corynebacteriaceae</taxon>
        <taxon>Corynebacterium</taxon>
    </lineage>
</organism>
<dbReference type="Proteomes" id="UP000010445">
    <property type="component" value="Unassembled WGS sequence"/>
</dbReference>